<evidence type="ECO:0000259" key="7">
    <source>
        <dbReference type="Pfam" id="PF04542"/>
    </source>
</evidence>
<accession>A0ABZ2Z122</accession>
<evidence type="ECO:0000256" key="1">
    <source>
        <dbReference type="ARBA" id="ARBA00010641"/>
    </source>
</evidence>
<evidence type="ECO:0000313" key="10">
    <source>
        <dbReference type="Proteomes" id="UP001449657"/>
    </source>
</evidence>
<keyword evidence="6" id="KW-1133">Transmembrane helix</keyword>
<feature type="domain" description="RNA polymerase sigma-70 region 2" evidence="7">
    <location>
        <begin position="43"/>
        <end position="109"/>
    </location>
</feature>
<dbReference type="InterPro" id="IPR013249">
    <property type="entry name" value="RNA_pol_sigma70_r4_t2"/>
</dbReference>
<dbReference type="SUPFAM" id="SSF88659">
    <property type="entry name" value="Sigma3 and sigma4 domains of RNA polymerase sigma factors"/>
    <property type="match status" value="1"/>
</dbReference>
<dbReference type="InterPro" id="IPR013325">
    <property type="entry name" value="RNA_pol_sigma_r2"/>
</dbReference>
<dbReference type="InterPro" id="IPR007627">
    <property type="entry name" value="RNA_pol_sigma70_r2"/>
</dbReference>
<sequence length="210" mass="23924">MKNEQPTSSHEEPNPGTDQNDRAAEVQLWERVRLGEQEAMVALYERLYFSLLNYGIRTCGDLERTRDAINDVFLELWDRRLQIPDVANVRSYLLTWLRRKVLTNIRQDQKLHAAAGRLSEQSGTFESSYEDAIMAVQATEEVKAKIARAMALLTPRQKELVQLRFFDGLSMEEVGARAGMSTKTAYNTLAAALKALSAGLLLAFLCWIRW</sequence>
<feature type="region of interest" description="Disordered" evidence="5">
    <location>
        <begin position="1"/>
        <end position="21"/>
    </location>
</feature>
<dbReference type="InterPro" id="IPR014284">
    <property type="entry name" value="RNA_pol_sigma-70_dom"/>
</dbReference>
<name>A0ABZ2Z122_9BACT</name>
<protein>
    <submittedName>
        <fullName evidence="9">Sigma-70 family RNA polymerase sigma factor</fullName>
    </submittedName>
</protein>
<dbReference type="InterPro" id="IPR036388">
    <property type="entry name" value="WH-like_DNA-bd_sf"/>
</dbReference>
<dbReference type="Gene3D" id="1.10.1740.10">
    <property type="match status" value="1"/>
</dbReference>
<dbReference type="SUPFAM" id="SSF88946">
    <property type="entry name" value="Sigma2 domain of RNA polymerase sigma factors"/>
    <property type="match status" value="1"/>
</dbReference>
<dbReference type="Pfam" id="PF04542">
    <property type="entry name" value="Sigma70_r2"/>
    <property type="match status" value="1"/>
</dbReference>
<comment type="similarity">
    <text evidence="1">Belongs to the sigma-70 factor family. ECF subfamily.</text>
</comment>
<keyword evidence="3" id="KW-0731">Sigma factor</keyword>
<dbReference type="InterPro" id="IPR039425">
    <property type="entry name" value="RNA_pol_sigma-70-like"/>
</dbReference>
<dbReference type="Proteomes" id="UP001449657">
    <property type="component" value="Chromosome"/>
</dbReference>
<gene>
    <name evidence="9" type="ORF">WJU22_24120</name>
</gene>
<keyword evidence="6" id="KW-0812">Transmembrane</keyword>
<evidence type="ECO:0000313" key="9">
    <source>
        <dbReference type="EMBL" id="WZN45990.1"/>
    </source>
</evidence>
<dbReference type="EMBL" id="CP150096">
    <property type="protein sequence ID" value="WZN45990.1"/>
    <property type="molecule type" value="Genomic_DNA"/>
</dbReference>
<keyword evidence="6" id="KW-0472">Membrane</keyword>
<evidence type="ECO:0000256" key="4">
    <source>
        <dbReference type="ARBA" id="ARBA00023163"/>
    </source>
</evidence>
<dbReference type="PANTHER" id="PTHR43133">
    <property type="entry name" value="RNA POLYMERASE ECF-TYPE SIGMA FACTO"/>
    <property type="match status" value="1"/>
</dbReference>
<keyword evidence="2" id="KW-0805">Transcription regulation</keyword>
<dbReference type="NCBIfam" id="TIGR02937">
    <property type="entry name" value="sigma70-ECF"/>
    <property type="match status" value="1"/>
</dbReference>
<organism evidence="9 10">
    <name type="scientific">Chitinophaga caseinilytica</name>
    <dbReference type="NCBI Taxonomy" id="2267521"/>
    <lineage>
        <taxon>Bacteria</taxon>
        <taxon>Pseudomonadati</taxon>
        <taxon>Bacteroidota</taxon>
        <taxon>Chitinophagia</taxon>
        <taxon>Chitinophagales</taxon>
        <taxon>Chitinophagaceae</taxon>
        <taxon>Chitinophaga</taxon>
    </lineage>
</organism>
<evidence type="ECO:0000256" key="6">
    <source>
        <dbReference type="SAM" id="Phobius"/>
    </source>
</evidence>
<feature type="domain" description="RNA polymerase sigma factor 70 region 4 type 2" evidence="8">
    <location>
        <begin position="145"/>
        <end position="196"/>
    </location>
</feature>
<keyword evidence="10" id="KW-1185">Reference proteome</keyword>
<dbReference type="Gene3D" id="1.10.10.10">
    <property type="entry name" value="Winged helix-like DNA-binding domain superfamily/Winged helix DNA-binding domain"/>
    <property type="match status" value="1"/>
</dbReference>
<evidence type="ECO:0000256" key="3">
    <source>
        <dbReference type="ARBA" id="ARBA00023082"/>
    </source>
</evidence>
<dbReference type="PANTHER" id="PTHR43133:SF46">
    <property type="entry name" value="RNA POLYMERASE SIGMA-70 FACTOR ECF SUBFAMILY"/>
    <property type="match status" value="1"/>
</dbReference>
<dbReference type="Pfam" id="PF08281">
    <property type="entry name" value="Sigma70_r4_2"/>
    <property type="match status" value="1"/>
</dbReference>
<keyword evidence="4" id="KW-0804">Transcription</keyword>
<dbReference type="InterPro" id="IPR013324">
    <property type="entry name" value="RNA_pol_sigma_r3/r4-like"/>
</dbReference>
<feature type="transmembrane region" description="Helical" evidence="6">
    <location>
        <begin position="189"/>
        <end position="208"/>
    </location>
</feature>
<reference evidence="9 10" key="1">
    <citation type="submission" date="2024-03" db="EMBL/GenBank/DDBJ databases">
        <title>Chitinophaga caseinilytica sp. nov., a casein hydrolysing bacterium isolated from forest soil.</title>
        <authorList>
            <person name="Lee D.S."/>
            <person name="Han D.M."/>
            <person name="Baek J.H."/>
            <person name="Choi D.G."/>
            <person name="Jeon J.H."/>
            <person name="Jeon C.O."/>
        </authorList>
    </citation>
    <scope>NUCLEOTIDE SEQUENCE [LARGE SCALE GENOMIC DNA]</scope>
    <source>
        <strain evidence="9 10">KACC 19118</strain>
    </source>
</reference>
<evidence type="ECO:0000256" key="2">
    <source>
        <dbReference type="ARBA" id="ARBA00023015"/>
    </source>
</evidence>
<dbReference type="RefSeq" id="WP_341840731.1">
    <property type="nucleotide sequence ID" value="NZ_CP149792.1"/>
</dbReference>
<proteinExistence type="inferred from homology"/>
<dbReference type="CDD" id="cd06171">
    <property type="entry name" value="Sigma70_r4"/>
    <property type="match status" value="1"/>
</dbReference>
<evidence type="ECO:0000256" key="5">
    <source>
        <dbReference type="SAM" id="MobiDB-lite"/>
    </source>
</evidence>
<evidence type="ECO:0000259" key="8">
    <source>
        <dbReference type="Pfam" id="PF08281"/>
    </source>
</evidence>